<dbReference type="InterPro" id="IPR051368">
    <property type="entry name" value="SerProtInhib-TIL_Domain"/>
</dbReference>
<dbReference type="AlphaFoldDB" id="A0A131ZYW4"/>
<evidence type="ECO:0000256" key="1">
    <source>
        <dbReference type="ARBA" id="ARBA00022690"/>
    </source>
</evidence>
<dbReference type="Proteomes" id="UP000616769">
    <property type="component" value="Unassembled WGS sequence"/>
</dbReference>
<keyword evidence="1" id="KW-0646">Protease inhibitor</keyword>
<evidence type="ECO:0000256" key="2">
    <source>
        <dbReference type="ARBA" id="ARBA00023157"/>
    </source>
</evidence>
<dbReference type="CDD" id="cd19941">
    <property type="entry name" value="TIL"/>
    <property type="match status" value="4"/>
</dbReference>
<dbReference type="SUPFAM" id="SSF57567">
    <property type="entry name" value="Serine protease inhibitors"/>
    <property type="match status" value="4"/>
</dbReference>
<dbReference type="OrthoDB" id="671595at2759"/>
<organism evidence="4 5">
    <name type="scientific">Sarcoptes scabiei</name>
    <name type="common">Itch mite</name>
    <name type="synonym">Acarus scabiei</name>
    <dbReference type="NCBI Taxonomy" id="52283"/>
    <lineage>
        <taxon>Eukaryota</taxon>
        <taxon>Metazoa</taxon>
        <taxon>Ecdysozoa</taxon>
        <taxon>Arthropoda</taxon>
        <taxon>Chelicerata</taxon>
        <taxon>Arachnida</taxon>
        <taxon>Acari</taxon>
        <taxon>Acariformes</taxon>
        <taxon>Sarcoptiformes</taxon>
        <taxon>Astigmata</taxon>
        <taxon>Psoroptidia</taxon>
        <taxon>Sarcoptoidea</taxon>
        <taxon>Sarcoptidae</taxon>
        <taxon>Sarcoptinae</taxon>
        <taxon>Sarcoptes</taxon>
    </lineage>
</organism>
<protein>
    <submittedName>
        <fullName evidence="4">Cysteine rich trypsin inhibitor-like protein 5</fullName>
    </submittedName>
</protein>
<dbReference type="GO" id="GO:0030414">
    <property type="term" value="F:peptidase inhibitor activity"/>
    <property type="evidence" value="ECO:0007669"/>
    <property type="project" value="UniProtKB-KW"/>
</dbReference>
<sequence length="285" mass="33243">MILKNSLTLLSSIILIDFTFGSICPRDRSDCKLPPLKPRDTRCPQLYEVWSDCHNCPLTCRNPTKRYCTSRCKAGCDCLPGYVRKNKTGPCVARRDCVKRPKKCGRHQHWAECPKCQKTCYNLKRDKERCSELCQPRCVCDRGFVRLYADTTGPCVRPNQCRSHRHRRCPKHSHWSRCKAGCDRTCSEPYGDRLCFLICQKGCVCDKNYVRENKDGTGKCIRLHRCPYCPKNERWSTCKARCQPTCHHRHRKCKSKCKSGCICKEGYIRAFNQGPCILRKFCRYY</sequence>
<dbReference type="Gene3D" id="2.10.25.10">
    <property type="entry name" value="Laminin"/>
    <property type="match status" value="4"/>
</dbReference>
<dbReference type="EMBL" id="JXLN01006424">
    <property type="protein sequence ID" value="KPM03847.1"/>
    <property type="molecule type" value="Genomic_DNA"/>
</dbReference>
<comment type="caution">
    <text evidence="4">The sequence shown here is derived from an EMBL/GenBank/DDBJ whole genome shotgun (WGS) entry which is preliminary data.</text>
</comment>
<dbReference type="PANTHER" id="PTHR23259">
    <property type="entry name" value="RIDDLE"/>
    <property type="match status" value="1"/>
</dbReference>
<evidence type="ECO:0000313" key="4">
    <source>
        <dbReference type="EMBL" id="KPM03847.1"/>
    </source>
</evidence>
<proteinExistence type="predicted"/>
<dbReference type="InterPro" id="IPR002919">
    <property type="entry name" value="TIL_dom"/>
</dbReference>
<feature type="domain" description="TIL" evidence="3">
    <location>
        <begin position="229"/>
        <end position="282"/>
    </location>
</feature>
<reference evidence="4 5" key="1">
    <citation type="journal article" date="2015" name="Parasit. Vectors">
        <title>Draft genome of the scabies mite.</title>
        <authorList>
            <person name="Rider S.D.Jr."/>
            <person name="Morgan M.S."/>
            <person name="Arlian L.G."/>
        </authorList>
    </citation>
    <scope>NUCLEOTIDE SEQUENCE [LARGE SCALE GENOMIC DNA]</scope>
    <source>
        <strain evidence="4">Arlian Lab</strain>
    </source>
</reference>
<dbReference type="Pfam" id="PF01826">
    <property type="entry name" value="TIL"/>
    <property type="match status" value="4"/>
</dbReference>
<evidence type="ECO:0000313" key="5">
    <source>
        <dbReference type="Proteomes" id="UP000616769"/>
    </source>
</evidence>
<accession>A0A131ZYW4</accession>
<evidence type="ECO:0000259" key="3">
    <source>
        <dbReference type="Pfam" id="PF01826"/>
    </source>
</evidence>
<gene>
    <name evidence="4" type="ORF">QR98_0022830</name>
</gene>
<feature type="domain" description="TIL" evidence="3">
    <location>
        <begin position="169"/>
        <end position="226"/>
    </location>
</feature>
<dbReference type="PANTHER" id="PTHR23259:SF70">
    <property type="entry name" value="ACCESSORY GLAND PROTEIN ACP62F-RELATED"/>
    <property type="match status" value="1"/>
</dbReference>
<feature type="domain" description="TIL" evidence="3">
    <location>
        <begin position="47"/>
        <end position="97"/>
    </location>
</feature>
<feature type="domain" description="TIL" evidence="3">
    <location>
        <begin position="104"/>
        <end position="161"/>
    </location>
</feature>
<name>A0A131ZYW4_SARSC</name>
<keyword evidence="2" id="KW-1015">Disulfide bond</keyword>
<dbReference type="VEuPathDB" id="VectorBase:SSCA002070"/>
<dbReference type="InterPro" id="IPR036084">
    <property type="entry name" value="Ser_inhib-like_sf"/>
</dbReference>